<dbReference type="AlphaFoldDB" id="A0A1M6PHH9"/>
<gene>
    <name evidence="3" type="ORF">SAMN02745912_02161</name>
</gene>
<dbReference type="InterPro" id="IPR027417">
    <property type="entry name" value="P-loop_NTPase"/>
</dbReference>
<evidence type="ECO:0000313" key="3">
    <source>
        <dbReference type="EMBL" id="SHK07409.1"/>
    </source>
</evidence>
<dbReference type="RefSeq" id="WP_073149726.1">
    <property type="nucleotide sequence ID" value="NZ_FRAG01000024.1"/>
</dbReference>
<evidence type="ECO:0000313" key="4">
    <source>
        <dbReference type="Proteomes" id="UP000184465"/>
    </source>
</evidence>
<dbReference type="PANTHER" id="PTHR13696">
    <property type="entry name" value="P-LOOP CONTAINING NUCLEOSIDE TRIPHOSPHATE HYDROLASE"/>
    <property type="match status" value="1"/>
</dbReference>
<dbReference type="EMBL" id="FRAG01000024">
    <property type="protein sequence ID" value="SHK07409.1"/>
    <property type="molecule type" value="Genomic_DNA"/>
</dbReference>
<sequence length="373" mass="43318">MAKLRLIIADNDKAYVESVSNYIINNYSHRFQINSFTEEQYFLDYISKNNINIDILLICPQWYTDLIPKEKICISMILSEGIFNDEVIDCEVINKYQRGDKLVSNIINSFVEKNPNKYYIEHNSKRSKVIAVYSPIGGMGKTSIAIGSCLKSAQEGRSVFYLNLENIQSTPRFFDCESSQNLSNILYYIKEKKKNITLKIEGIRCKDSQYNIHYFTPPDSCIDLNETSINEIQYLINELKTTNDYDDIFIDTTSILDEKNKSVLMLSDQVILLVGQDDLSMTKLNLFVRELDILSKRNDLDLSNKITIVLNKYIKGKAQQIKELNLWGKSIDVKVPDVYEPIYIYENSFRKGMKREFKNAISEILTRIYENTI</sequence>
<dbReference type="InterPro" id="IPR025669">
    <property type="entry name" value="AAA_dom"/>
</dbReference>
<dbReference type="Gene3D" id="3.40.50.10850">
    <property type="entry name" value="Ntrc-like two-domain protein"/>
    <property type="match status" value="1"/>
</dbReference>
<dbReference type="InterPro" id="IPR049086">
    <property type="entry name" value="TadZ-like_ARD"/>
</dbReference>
<dbReference type="SUPFAM" id="SSF52540">
    <property type="entry name" value="P-loop containing nucleoside triphosphate hydrolases"/>
    <property type="match status" value="1"/>
</dbReference>
<accession>A0A1M6PHH9</accession>
<dbReference type="Proteomes" id="UP000184465">
    <property type="component" value="Unassembled WGS sequence"/>
</dbReference>
<dbReference type="Gene3D" id="3.40.50.300">
    <property type="entry name" value="P-loop containing nucleotide triphosphate hydrolases"/>
    <property type="match status" value="1"/>
</dbReference>
<dbReference type="InterPro" id="IPR050678">
    <property type="entry name" value="DNA_Partitioning_ATPase"/>
</dbReference>
<feature type="domain" description="AAA" evidence="1">
    <location>
        <begin position="127"/>
        <end position="299"/>
    </location>
</feature>
<dbReference type="STRING" id="1121301.SAMN02745912_02161"/>
<name>A0A1M6PHH9_PARC5</name>
<dbReference type="PANTHER" id="PTHR13696:SF99">
    <property type="entry name" value="COBYRINIC ACID AC-DIAMIDE SYNTHASE"/>
    <property type="match status" value="1"/>
</dbReference>
<dbReference type="Pfam" id="PF13614">
    <property type="entry name" value="AAA_31"/>
    <property type="match status" value="1"/>
</dbReference>
<feature type="domain" description="TadZ-like receiver" evidence="2">
    <location>
        <begin position="3"/>
        <end position="107"/>
    </location>
</feature>
<keyword evidence="4" id="KW-1185">Reference proteome</keyword>
<proteinExistence type="predicted"/>
<organism evidence="3 4">
    <name type="scientific">Paramaledivibacter caminithermalis (strain DSM 15212 / CIP 107654 / DViRD3)</name>
    <name type="common">Clostridium caminithermale</name>
    <dbReference type="NCBI Taxonomy" id="1121301"/>
    <lineage>
        <taxon>Bacteria</taxon>
        <taxon>Bacillati</taxon>
        <taxon>Bacillota</taxon>
        <taxon>Clostridia</taxon>
        <taxon>Peptostreptococcales</taxon>
        <taxon>Caminicellaceae</taxon>
        <taxon>Paramaledivibacter</taxon>
    </lineage>
</organism>
<evidence type="ECO:0000259" key="1">
    <source>
        <dbReference type="Pfam" id="PF13614"/>
    </source>
</evidence>
<dbReference type="Pfam" id="PF21194">
    <property type="entry name" value="TadZ-like_ARD"/>
    <property type="match status" value="1"/>
</dbReference>
<dbReference type="OrthoDB" id="3035369at2"/>
<protein>
    <submittedName>
        <fullName evidence="3">Cellulose biosynthesis protein BcsQ</fullName>
    </submittedName>
</protein>
<reference evidence="3 4" key="1">
    <citation type="submission" date="2016-11" db="EMBL/GenBank/DDBJ databases">
        <authorList>
            <person name="Jaros S."/>
            <person name="Januszkiewicz K."/>
            <person name="Wedrychowicz H."/>
        </authorList>
    </citation>
    <scope>NUCLEOTIDE SEQUENCE [LARGE SCALE GENOMIC DNA]</scope>
    <source>
        <strain evidence="3 4">DSM 15212</strain>
    </source>
</reference>
<evidence type="ECO:0000259" key="2">
    <source>
        <dbReference type="Pfam" id="PF21194"/>
    </source>
</evidence>